<reference evidence="4 5" key="2">
    <citation type="submission" date="2024-07" db="EMBL/GenBank/DDBJ databases">
        <authorList>
            <person name="Akdeniz Z."/>
        </authorList>
    </citation>
    <scope>NUCLEOTIDE SEQUENCE [LARGE SCALE GENOMIC DNA]</scope>
</reference>
<organism evidence="3">
    <name type="scientific">Hexamita inflata</name>
    <dbReference type="NCBI Taxonomy" id="28002"/>
    <lineage>
        <taxon>Eukaryota</taxon>
        <taxon>Metamonada</taxon>
        <taxon>Diplomonadida</taxon>
        <taxon>Hexamitidae</taxon>
        <taxon>Hexamitinae</taxon>
        <taxon>Hexamita</taxon>
    </lineage>
</organism>
<keyword evidence="5" id="KW-1185">Reference proteome</keyword>
<comment type="caution">
    <text evidence="3">The sequence shown here is derived from an EMBL/GenBank/DDBJ whole genome shotgun (WGS) entry which is preliminary data.</text>
</comment>
<proteinExistence type="predicted"/>
<reference evidence="3" key="1">
    <citation type="submission" date="2023-06" db="EMBL/GenBank/DDBJ databases">
        <authorList>
            <person name="Kurt Z."/>
        </authorList>
    </citation>
    <scope>NUCLEOTIDE SEQUENCE</scope>
</reference>
<keyword evidence="2" id="KW-1133">Transmembrane helix</keyword>
<accession>A0AA86NKM3</accession>
<dbReference type="EMBL" id="CATOUU010000234">
    <property type="protein sequence ID" value="CAI9921862.1"/>
    <property type="molecule type" value="Genomic_DNA"/>
</dbReference>
<dbReference type="AlphaFoldDB" id="A0AA86NKM3"/>
<feature type="region of interest" description="Disordered" evidence="1">
    <location>
        <begin position="102"/>
        <end position="125"/>
    </location>
</feature>
<sequence length="243" mass="28123">MSHTLVEHKPSRICSHIQCHTNISQYVLITANSHQQALKLISVTALIWVLKESDKDPTKYSRRQYFMLGMPHYIFYQLIEKLWETNTHHICSTEQHFHPAFKGETSGREQRKGPRPKRHRPTRGARSALGRSWGISILLFIFPFIVLDFTLLCQCEIASRRRVVRYLGQCTPSRSITFLLLSAASQRRFRKALVGKPEKSDSDTARAQTLPRSCGQISLQVPTEHLVDEKYMSKRKARTRATY</sequence>
<protein>
    <submittedName>
        <fullName evidence="4">Hypothetical_protein</fullName>
    </submittedName>
</protein>
<dbReference type="Proteomes" id="UP001642409">
    <property type="component" value="Unassembled WGS sequence"/>
</dbReference>
<keyword evidence="2" id="KW-0472">Membrane</keyword>
<name>A0AA86NKM3_9EUKA</name>
<evidence type="ECO:0000313" key="5">
    <source>
        <dbReference type="Proteomes" id="UP001642409"/>
    </source>
</evidence>
<evidence type="ECO:0000256" key="1">
    <source>
        <dbReference type="SAM" id="MobiDB-lite"/>
    </source>
</evidence>
<feature type="compositionally biased region" description="Basic residues" evidence="1">
    <location>
        <begin position="113"/>
        <end position="123"/>
    </location>
</feature>
<keyword evidence="2" id="KW-0812">Transmembrane</keyword>
<evidence type="ECO:0000256" key="2">
    <source>
        <dbReference type="SAM" id="Phobius"/>
    </source>
</evidence>
<feature type="transmembrane region" description="Helical" evidence="2">
    <location>
        <begin position="133"/>
        <end position="152"/>
    </location>
</feature>
<dbReference type="EMBL" id="CAXDID020000569">
    <property type="protein sequence ID" value="CAL6103674.1"/>
    <property type="molecule type" value="Genomic_DNA"/>
</dbReference>
<evidence type="ECO:0000313" key="3">
    <source>
        <dbReference type="EMBL" id="CAI9921862.1"/>
    </source>
</evidence>
<evidence type="ECO:0000313" key="4">
    <source>
        <dbReference type="EMBL" id="CAL6103674.1"/>
    </source>
</evidence>
<gene>
    <name evidence="4" type="ORF">HINF_LOCUS72257</name>
    <name evidence="3" type="ORF">HINF_LOCUS9507</name>
</gene>